<feature type="region of interest" description="Disordered" evidence="2">
    <location>
        <begin position="91"/>
        <end position="117"/>
    </location>
</feature>
<reference evidence="3 4" key="1">
    <citation type="journal article" date="2014" name="PLoS ONE">
        <title>Global Analysis of Gene Expression Profiles in Physic Nut (Jatropha curcas L.) Seedlings Exposed to Salt Stress.</title>
        <authorList>
            <person name="Zhang L."/>
            <person name="Zhang C."/>
            <person name="Wu P."/>
            <person name="Chen Y."/>
            <person name="Li M."/>
            <person name="Jiang H."/>
            <person name="Wu G."/>
        </authorList>
    </citation>
    <scope>NUCLEOTIDE SEQUENCE [LARGE SCALE GENOMIC DNA]</scope>
    <source>
        <strain evidence="4">cv. GZQX0401</strain>
        <tissue evidence="3">Young leaves</tissue>
    </source>
</reference>
<gene>
    <name evidence="3" type="ORF">JCGZ_18832</name>
</gene>
<protein>
    <submittedName>
        <fullName evidence="3">Uncharacterized protein</fullName>
    </submittedName>
</protein>
<organism evidence="3 4">
    <name type="scientific">Jatropha curcas</name>
    <name type="common">Barbados nut</name>
    <dbReference type="NCBI Taxonomy" id="180498"/>
    <lineage>
        <taxon>Eukaryota</taxon>
        <taxon>Viridiplantae</taxon>
        <taxon>Streptophyta</taxon>
        <taxon>Embryophyta</taxon>
        <taxon>Tracheophyta</taxon>
        <taxon>Spermatophyta</taxon>
        <taxon>Magnoliopsida</taxon>
        <taxon>eudicotyledons</taxon>
        <taxon>Gunneridae</taxon>
        <taxon>Pentapetalae</taxon>
        <taxon>rosids</taxon>
        <taxon>fabids</taxon>
        <taxon>Malpighiales</taxon>
        <taxon>Euphorbiaceae</taxon>
        <taxon>Crotonoideae</taxon>
        <taxon>Jatropheae</taxon>
        <taxon>Jatropha</taxon>
    </lineage>
</organism>
<feature type="region of interest" description="Disordered" evidence="2">
    <location>
        <begin position="1"/>
        <end position="24"/>
    </location>
</feature>
<proteinExistence type="predicted"/>
<evidence type="ECO:0000313" key="3">
    <source>
        <dbReference type="EMBL" id="KDP29670.1"/>
    </source>
</evidence>
<keyword evidence="4" id="KW-1185">Reference proteome</keyword>
<evidence type="ECO:0000256" key="2">
    <source>
        <dbReference type="SAM" id="MobiDB-lite"/>
    </source>
</evidence>
<evidence type="ECO:0000256" key="1">
    <source>
        <dbReference type="SAM" id="Coils"/>
    </source>
</evidence>
<feature type="coiled-coil region" evidence="1">
    <location>
        <begin position="219"/>
        <end position="295"/>
    </location>
</feature>
<dbReference type="EMBL" id="KK914735">
    <property type="protein sequence ID" value="KDP29670.1"/>
    <property type="molecule type" value="Genomic_DNA"/>
</dbReference>
<feature type="compositionally biased region" description="Basic and acidic residues" evidence="2">
    <location>
        <begin position="91"/>
        <end position="103"/>
    </location>
</feature>
<dbReference type="Proteomes" id="UP000027138">
    <property type="component" value="Unassembled WGS sequence"/>
</dbReference>
<dbReference type="AlphaFoldDB" id="A0A067KBP4"/>
<sequence length="351" mass="41694">MDPTKSQELIKKLNTETEMEPSKDKAEIIKEAASKEEAEKIRKERSKEKAHLESMKVYLDYLKERISNYIVNNEVENRKIRNVQNLNKEERAKKSELTSEKIQEMAQNRNNSKHESKIELKATVADQKEVKEAKEQEQLKPPGLLDQKGEEIIKLKCGCGFLEMDLKKLTMEKRIFEQALKKMKKDFDVSVKFCDVQILKLVEEKEKLIADIRYETTEKEKLQESLKMLEQVQEENSRKYENDDEEKKELHEKLGSVYQLIENYQQMELDFAEAQKRWAEEKNELNDKLSEANSAHQYYYSAACDYEKNYNRTLSEKSDLEDKIQIVESSVDYYKECWNESQELQKVKRRE</sequence>
<evidence type="ECO:0000313" key="4">
    <source>
        <dbReference type="Proteomes" id="UP000027138"/>
    </source>
</evidence>
<feature type="compositionally biased region" description="Basic and acidic residues" evidence="2">
    <location>
        <begin position="8"/>
        <end position="24"/>
    </location>
</feature>
<accession>A0A067KBP4</accession>
<name>A0A067KBP4_JATCU</name>
<keyword evidence="1" id="KW-0175">Coiled coil</keyword>